<dbReference type="GeneID" id="65112869"/>
<dbReference type="RefSeq" id="YP_010095235.1">
    <property type="nucleotide sequence ID" value="NC_055743.1"/>
</dbReference>
<evidence type="ECO:0000313" key="2">
    <source>
        <dbReference type="Proteomes" id="UP000246316"/>
    </source>
</evidence>
<name>A0A2S1GM23_9CAUD</name>
<accession>A0A2S1GM23</accession>
<reference evidence="1" key="1">
    <citation type="submission" date="2018-03" db="EMBL/GenBank/DDBJ databases">
        <title>Phage therapy in agriculture - a green tech approach to combat plant pathogenic bacteria.</title>
        <authorList>
            <person name="Carstens A.B."/>
            <person name="Djurhuus A.M."/>
            <person name="Hansen L.H."/>
        </authorList>
    </citation>
    <scope>NUCLEOTIDE SEQUENCE [LARGE SCALE GENOMIC DNA]</scope>
</reference>
<dbReference type="Pfam" id="PF17587">
    <property type="entry name" value="Dmd"/>
    <property type="match status" value="1"/>
</dbReference>
<organism evidence="1 2">
    <name type="scientific">Erwinia phage Cronus</name>
    <dbReference type="NCBI Taxonomy" id="2163633"/>
    <lineage>
        <taxon>Viruses</taxon>
        <taxon>Duplodnaviria</taxon>
        <taxon>Heunggongvirae</taxon>
        <taxon>Uroviricota</taxon>
        <taxon>Caudoviricetes</taxon>
        <taxon>Pantevenvirales</taxon>
        <taxon>Straboviridae</taxon>
        <taxon>Tevenvirinae</taxon>
        <taxon>Risoevirus</taxon>
        <taxon>Risoevirus cronus</taxon>
        <taxon>Roskildevirus cronus</taxon>
    </lineage>
</organism>
<dbReference type="InterPro" id="IPR035137">
    <property type="entry name" value="Dmd"/>
</dbReference>
<sequence>MPPLIDVCIMVWFKIEGEDRFSTFEKKIFSSDADWIARQYAEVNGGHCKIFQGETKIADHKVVHKQ</sequence>
<proteinExistence type="predicted"/>
<dbReference type="EMBL" id="MH059636">
    <property type="protein sequence ID" value="AWD90436.1"/>
    <property type="molecule type" value="Genomic_DNA"/>
</dbReference>
<dbReference type="Proteomes" id="UP000246316">
    <property type="component" value="Segment"/>
</dbReference>
<protein>
    <submittedName>
        <fullName evidence="1">mRNA endoribonuclease</fullName>
    </submittedName>
</protein>
<evidence type="ECO:0000313" key="1">
    <source>
        <dbReference type="EMBL" id="AWD90436.1"/>
    </source>
</evidence>
<keyword evidence="2" id="KW-1185">Reference proteome</keyword>
<dbReference type="KEGG" id="vg:65112869"/>